<dbReference type="KEGG" id="trz:GWP43_11220"/>
<dbReference type="AlphaFoldDB" id="A0A6P1Y3F0"/>
<feature type="chain" id="PRO_5026945304" description="Lipoprotein" evidence="1">
    <location>
        <begin position="23"/>
        <end position="413"/>
    </location>
</feature>
<accession>A0A6P1Y3F0</accession>
<name>A0A6P1Y3F0_9SPIR</name>
<gene>
    <name evidence="2" type="ORF">GWP43_11220</name>
</gene>
<proteinExistence type="predicted"/>
<sequence>MKRNIVLYALLSVLLTSCTVMPRIPQYTGNNPYYAGSGEGYTFLEALTQAKANTLRLAVIDLIGETEEMQNRSKLHSAFYAGTRPNAYLETDYMRILRRDQTYRGYYCEITVPVKMDELRRTLDMIGTYSAKGGNILSSPEVHEARIKSELQGNNVGFITQYVDSMLYMVVPNQKAKDGSTFSKSAVNMANKYLLDNGYRAVDYAAVEALKSDSATLFTQEPDTADLSVVQWIAQKLGADVYIEVDGFVQGGRETGGYYAQAEVNLKMYNPSTGELLGAVPYSSPKTFDRGSTEAAAQNAIKSTVFKAMSVAVDQAKKALVRDYAQGIRYEITINNSSDSKLMNKFRNVLNTKVETIRVVYQSTAQTKYAVQYFGRVEDMENIVYSAAESVPGMESISLVMIRGKTLMFRLGR</sequence>
<dbReference type="PROSITE" id="PS51257">
    <property type="entry name" value="PROKAR_LIPOPROTEIN"/>
    <property type="match status" value="1"/>
</dbReference>
<feature type="signal peptide" evidence="1">
    <location>
        <begin position="1"/>
        <end position="22"/>
    </location>
</feature>
<dbReference type="EMBL" id="CP048020">
    <property type="protein sequence ID" value="QHX43919.1"/>
    <property type="molecule type" value="Genomic_DNA"/>
</dbReference>
<evidence type="ECO:0008006" key="4">
    <source>
        <dbReference type="Google" id="ProtNLM"/>
    </source>
</evidence>
<evidence type="ECO:0000313" key="3">
    <source>
        <dbReference type="Proteomes" id="UP000464374"/>
    </source>
</evidence>
<evidence type="ECO:0000313" key="2">
    <source>
        <dbReference type="EMBL" id="QHX43919.1"/>
    </source>
</evidence>
<dbReference type="Proteomes" id="UP000464374">
    <property type="component" value="Chromosome"/>
</dbReference>
<dbReference type="RefSeq" id="WP_162664224.1">
    <property type="nucleotide sequence ID" value="NZ_CP048020.1"/>
</dbReference>
<organism evidence="2 3">
    <name type="scientific">Treponema vincentii</name>
    <dbReference type="NCBI Taxonomy" id="69710"/>
    <lineage>
        <taxon>Bacteria</taxon>
        <taxon>Pseudomonadati</taxon>
        <taxon>Spirochaetota</taxon>
        <taxon>Spirochaetia</taxon>
        <taxon>Spirochaetales</taxon>
        <taxon>Treponemataceae</taxon>
        <taxon>Treponema</taxon>
    </lineage>
</organism>
<keyword evidence="1" id="KW-0732">Signal</keyword>
<reference evidence="2 3" key="1">
    <citation type="submission" date="2020-01" db="EMBL/GenBank/DDBJ databases">
        <title>Complete genome sequence of a human oral phylogroup 1 Treponema sp. strain ATCC 700766, originally isolated from periodontitis dental plaque.</title>
        <authorList>
            <person name="Chan Y."/>
            <person name="Huo Y.-B."/>
            <person name="Yu X.-L."/>
            <person name="Zeng H."/>
            <person name="Leung W.-K."/>
            <person name="Watt R.M."/>
        </authorList>
    </citation>
    <scope>NUCLEOTIDE SEQUENCE [LARGE SCALE GENOMIC DNA]</scope>
    <source>
        <strain evidence="2 3">OMZ 804</strain>
    </source>
</reference>
<protein>
    <recommendedName>
        <fullName evidence="4">Lipoprotein</fullName>
    </recommendedName>
</protein>
<evidence type="ECO:0000256" key="1">
    <source>
        <dbReference type="SAM" id="SignalP"/>
    </source>
</evidence>